<reference evidence="3 4" key="1">
    <citation type="submission" date="2006-05" db="EMBL/GenBank/DDBJ databases">
        <authorList>
            <person name="King G."/>
            <person name="Ferriera S."/>
            <person name="Johnson J."/>
            <person name="Kravitz S."/>
            <person name="Beeson K."/>
            <person name="Sutton G."/>
            <person name="Rogers Y.-H."/>
            <person name="Friedman R."/>
            <person name="Frazier M."/>
            <person name="Venter J.C."/>
        </authorList>
    </citation>
    <scope>NUCLEOTIDE SEQUENCE [LARGE SCALE GENOMIC DNA]</scope>
    <source>
        <strain evidence="4">ATCC 25650 / DSM 13394 / JCM 20685 / NBRC 16684 / NCIMB 2208 / IAM 12614 / B1</strain>
    </source>
</reference>
<evidence type="ECO:0000313" key="3">
    <source>
        <dbReference type="EMBL" id="EAV41458.1"/>
    </source>
</evidence>
<protein>
    <submittedName>
        <fullName evidence="3">Uncharacterized protein</fullName>
    </submittedName>
</protein>
<feature type="region of interest" description="Disordered" evidence="1">
    <location>
        <begin position="118"/>
        <end position="137"/>
    </location>
</feature>
<comment type="caution">
    <text evidence="3">The sequence shown here is derived from an EMBL/GenBank/DDBJ whole genome shotgun (WGS) entry which is preliminary data.</text>
</comment>
<gene>
    <name evidence="3" type="ORF">SIAM614_30146</name>
</gene>
<dbReference type="GeneID" id="68848908"/>
<keyword evidence="2" id="KW-1133">Transmembrane helix</keyword>
<feature type="transmembrane region" description="Helical" evidence="2">
    <location>
        <begin position="86"/>
        <end position="111"/>
    </location>
</feature>
<keyword evidence="2" id="KW-0812">Transmembrane</keyword>
<accession>A0P050</accession>
<evidence type="ECO:0000313" key="4">
    <source>
        <dbReference type="Proteomes" id="UP000004848"/>
    </source>
</evidence>
<dbReference type="Proteomes" id="UP000004848">
    <property type="component" value="Unassembled WGS sequence"/>
</dbReference>
<dbReference type="eggNOG" id="ENOG50319SY">
    <property type="taxonomic scope" value="Bacteria"/>
</dbReference>
<sequence>MKELALQSLIAVFEEIFGRGLFWTLVALAAAVTLTYFYVLIRDRSVSWKKFLLAQLSMPFGAVASVWFVLTMTHSRLSDIGGPVDLIVFLFVAVIGAVGTAILVYTLEALIGTERTRQRRSQGTRAETRHRHPVSSN</sequence>
<dbReference type="Pfam" id="PF17336">
    <property type="entry name" value="DUF5368"/>
    <property type="match status" value="1"/>
</dbReference>
<evidence type="ECO:0000256" key="2">
    <source>
        <dbReference type="SAM" id="Phobius"/>
    </source>
</evidence>
<proteinExistence type="predicted"/>
<dbReference type="AlphaFoldDB" id="A0P050"/>
<dbReference type="EMBL" id="AAUW01000020">
    <property type="protein sequence ID" value="EAV41458.1"/>
    <property type="molecule type" value="Genomic_DNA"/>
</dbReference>
<dbReference type="OrthoDB" id="7362481at2"/>
<keyword evidence="2" id="KW-0472">Membrane</keyword>
<evidence type="ECO:0000256" key="1">
    <source>
        <dbReference type="SAM" id="MobiDB-lite"/>
    </source>
</evidence>
<organism evidence="3 4">
    <name type="scientific">Roseibium aggregatum (strain ATCC 25650 / DSM 13394 / JCM 20685 / NBRC 16684 / NCIMB 2208 / IAM 12614 / B1)</name>
    <name type="common">Stappia aggregata</name>
    <dbReference type="NCBI Taxonomy" id="384765"/>
    <lineage>
        <taxon>Bacteria</taxon>
        <taxon>Pseudomonadati</taxon>
        <taxon>Pseudomonadota</taxon>
        <taxon>Alphaproteobacteria</taxon>
        <taxon>Hyphomicrobiales</taxon>
        <taxon>Stappiaceae</taxon>
        <taxon>Roseibium</taxon>
    </lineage>
</organism>
<feature type="transmembrane region" description="Helical" evidence="2">
    <location>
        <begin position="20"/>
        <end position="39"/>
    </location>
</feature>
<dbReference type="RefSeq" id="WP_006938413.1">
    <property type="nucleotide sequence ID" value="NZ_AAUW01000020.1"/>
</dbReference>
<name>A0P050_ROSAI</name>
<dbReference type="InterPro" id="IPR035308">
    <property type="entry name" value="DUF5368"/>
</dbReference>
<feature type="transmembrane region" description="Helical" evidence="2">
    <location>
        <begin position="51"/>
        <end position="70"/>
    </location>
</feature>